<proteinExistence type="predicted"/>
<dbReference type="AlphaFoldDB" id="A0AA43TX79"/>
<evidence type="ECO:0000256" key="1">
    <source>
        <dbReference type="SAM" id="MobiDB-lite"/>
    </source>
</evidence>
<sequence length="442" mass="50302">MARTAVEASSNRSPPGIPKHLRPIPCNLPSYELPPGIDVSLHIVAETGDLVLQLEDVGLGLDEKFRVSIDCLRKNSQYYDSMLDAEKFGEGIAIKKKSEELSAKYGPSTTPPLDELPTITMLEIPEINHRVTSTITLMELFLLILHGKTPTWPFRPPESMQSLAQLMLIADRFSAVEVTKRYVYENNITTSGYIHSLASARRKDLQLRCKLLAGLYLGESEWIRLGSAKLIVEGSHQWSQGLNSREDVGHVPAWYHLPGGFEEELTARRQALLDTISSIQKHFVCLYSSKELQCKKGYSNSQECDSFHLGEMVKFFLRKGTLDMQNIYTDHDGREYEGDITELIAQLKECPTYQVDSNHSHCGVRQRMAPLLYWLTPKEHVGICLQCWNDDRLEESWLEKPTGGKWTNSTNDSKRRTKCEEHRAAKAMYTAEERNWTPPPQY</sequence>
<reference evidence="2" key="1">
    <citation type="journal article" date="2023" name="Genome Biol. Evol.">
        <title>First Whole Genome Sequence and Flow Cytometry Genome Size Data for the Lichen-Forming Fungus Ramalina farinacea (Ascomycota).</title>
        <authorList>
            <person name="Llewellyn T."/>
            <person name="Mian S."/>
            <person name="Hill R."/>
            <person name="Leitch I.J."/>
            <person name="Gaya E."/>
        </authorList>
    </citation>
    <scope>NUCLEOTIDE SEQUENCE</scope>
    <source>
        <strain evidence="2">LIQ254RAFAR</strain>
    </source>
</reference>
<comment type="caution">
    <text evidence="2">The sequence shown here is derived from an EMBL/GenBank/DDBJ whole genome shotgun (WGS) entry which is preliminary data.</text>
</comment>
<name>A0AA43TX79_9LECA</name>
<keyword evidence="3" id="KW-1185">Reference proteome</keyword>
<protein>
    <submittedName>
        <fullName evidence="2">Uncharacterized protein</fullName>
    </submittedName>
</protein>
<evidence type="ECO:0000313" key="2">
    <source>
        <dbReference type="EMBL" id="MDI1487727.1"/>
    </source>
</evidence>
<feature type="region of interest" description="Disordered" evidence="1">
    <location>
        <begin position="1"/>
        <end position="21"/>
    </location>
</feature>
<dbReference type="EMBL" id="JAPUFD010000006">
    <property type="protein sequence ID" value="MDI1487727.1"/>
    <property type="molecule type" value="Genomic_DNA"/>
</dbReference>
<accession>A0AA43TX79</accession>
<gene>
    <name evidence="2" type="ORF">OHK93_006999</name>
</gene>
<feature type="region of interest" description="Disordered" evidence="1">
    <location>
        <begin position="400"/>
        <end position="422"/>
    </location>
</feature>
<organism evidence="2 3">
    <name type="scientific">Ramalina farinacea</name>
    <dbReference type="NCBI Taxonomy" id="258253"/>
    <lineage>
        <taxon>Eukaryota</taxon>
        <taxon>Fungi</taxon>
        <taxon>Dikarya</taxon>
        <taxon>Ascomycota</taxon>
        <taxon>Pezizomycotina</taxon>
        <taxon>Lecanoromycetes</taxon>
        <taxon>OSLEUM clade</taxon>
        <taxon>Lecanoromycetidae</taxon>
        <taxon>Lecanorales</taxon>
        <taxon>Lecanorineae</taxon>
        <taxon>Ramalinaceae</taxon>
        <taxon>Ramalina</taxon>
    </lineage>
</organism>
<feature type="compositionally biased region" description="Basic and acidic residues" evidence="1">
    <location>
        <begin position="412"/>
        <end position="422"/>
    </location>
</feature>
<evidence type="ECO:0000313" key="3">
    <source>
        <dbReference type="Proteomes" id="UP001161017"/>
    </source>
</evidence>
<dbReference type="Proteomes" id="UP001161017">
    <property type="component" value="Unassembled WGS sequence"/>
</dbReference>